<evidence type="ECO:0000313" key="2">
    <source>
        <dbReference type="Proteomes" id="UP000241426"/>
    </source>
</evidence>
<dbReference type="EMBL" id="PYNF01000003">
    <property type="protein sequence ID" value="PSV00527.1"/>
    <property type="molecule type" value="Genomic_DNA"/>
</dbReference>
<dbReference type="RefSeq" id="WP_107289157.1">
    <property type="nucleotide sequence ID" value="NZ_PYNF01000003.1"/>
</dbReference>
<name>A0A2T3KLK5_9GAMM</name>
<evidence type="ECO:0000313" key="1">
    <source>
        <dbReference type="EMBL" id="PSV00527.1"/>
    </source>
</evidence>
<protein>
    <submittedName>
        <fullName evidence="1">Uncharacterized protein</fullName>
    </submittedName>
</protein>
<dbReference type="Proteomes" id="UP000241426">
    <property type="component" value="Unassembled WGS sequence"/>
</dbReference>
<reference evidence="1 2" key="1">
    <citation type="submission" date="2018-01" db="EMBL/GenBank/DDBJ databases">
        <title>Whole genome sequencing of Histamine producing bacteria.</title>
        <authorList>
            <person name="Butler K."/>
        </authorList>
    </citation>
    <scope>NUCLEOTIDE SEQUENCE [LARGE SCALE GENOMIC DNA]</scope>
    <source>
        <strain evidence="1 2">FS-7.2</strain>
    </source>
</reference>
<accession>A0A2T3KLK5</accession>
<gene>
    <name evidence="1" type="ORF">C9J27_05175</name>
</gene>
<sequence length="338" mass="38223">MVDLESFDRIFVVYSLVDTSDENAKEPQKFIDKDITEIWKNKCSVIDVEFDKICGSLSDKTLAEIKSLSKPLSFIASNNKTSAKVVTRLYGLTGYFDINGRQPDSLERFWDRGLVDSIRSVKVLDDLIDTENLDHYSMGMRDWVSAVRDKSAFGRRLDYDIYISLLAFQVRVVVPFEGSLHMLESMCEAETEVAVVGDYSEFITNYHGRLGCPHDYHLSFDHYMLNIDKIIADIEAGKILGIVPDFDLNNEFFPPVSKLTIESSKSAKEALLKTMSSDELSKQIVIVRGFWGALAGAEWLPTDVYVTGFLGLPVDYDDLDEIARENIRLEKLGTDGFV</sequence>
<proteinExistence type="predicted"/>
<comment type="caution">
    <text evidence="1">The sequence shown here is derived from an EMBL/GenBank/DDBJ whole genome shotgun (WGS) entry which is preliminary data.</text>
</comment>
<organism evidence="1 2">
    <name type="scientific">Photobacterium kishitanii</name>
    <dbReference type="NCBI Taxonomy" id="318456"/>
    <lineage>
        <taxon>Bacteria</taxon>
        <taxon>Pseudomonadati</taxon>
        <taxon>Pseudomonadota</taxon>
        <taxon>Gammaproteobacteria</taxon>
        <taxon>Vibrionales</taxon>
        <taxon>Vibrionaceae</taxon>
        <taxon>Photobacterium</taxon>
    </lineage>
</organism>
<dbReference type="AlphaFoldDB" id="A0A2T3KLK5"/>